<evidence type="ECO:0000313" key="1">
    <source>
        <dbReference type="EMBL" id="GEZ15579.1"/>
    </source>
</evidence>
<name>A0A699I5H0_TANCI</name>
<gene>
    <name evidence="1" type="ORF">Tci_487552</name>
</gene>
<sequence length="214" mass="24081">MALGNQASLDANLQPMAQGNQTSLDVDLQIAPDANEPIPSPVEDADLARPRLISNRCVLVFFCHNLFNHCTLQIDPHPNTFFNPALHNLNWDDVIFIPSDDDEANVNEPIPLPVEDVDVEDDVIVVPSDDDEAHAEEYISTSVNTQVQSYNSKTRSDMGRLVRKEIKSLLDIIEAAKHRIESSTNVVEGLMKLILQNMKDTTKWMEQLEPYFTK</sequence>
<reference evidence="1" key="1">
    <citation type="journal article" date="2019" name="Sci. Rep.">
        <title>Draft genome of Tanacetum cinerariifolium, the natural source of mosquito coil.</title>
        <authorList>
            <person name="Yamashiro T."/>
            <person name="Shiraishi A."/>
            <person name="Satake H."/>
            <person name="Nakayama K."/>
        </authorList>
    </citation>
    <scope>NUCLEOTIDE SEQUENCE</scope>
</reference>
<comment type="caution">
    <text evidence="1">The sequence shown here is derived from an EMBL/GenBank/DDBJ whole genome shotgun (WGS) entry which is preliminary data.</text>
</comment>
<accession>A0A699I5H0</accession>
<proteinExistence type="predicted"/>
<dbReference type="AlphaFoldDB" id="A0A699I5H0"/>
<protein>
    <submittedName>
        <fullName evidence="1">Uncharacterized protein</fullName>
    </submittedName>
</protein>
<dbReference type="EMBL" id="BKCJ010246736">
    <property type="protein sequence ID" value="GEZ15579.1"/>
    <property type="molecule type" value="Genomic_DNA"/>
</dbReference>
<organism evidence="1">
    <name type="scientific">Tanacetum cinerariifolium</name>
    <name type="common">Dalmatian daisy</name>
    <name type="synonym">Chrysanthemum cinerariifolium</name>
    <dbReference type="NCBI Taxonomy" id="118510"/>
    <lineage>
        <taxon>Eukaryota</taxon>
        <taxon>Viridiplantae</taxon>
        <taxon>Streptophyta</taxon>
        <taxon>Embryophyta</taxon>
        <taxon>Tracheophyta</taxon>
        <taxon>Spermatophyta</taxon>
        <taxon>Magnoliopsida</taxon>
        <taxon>eudicotyledons</taxon>
        <taxon>Gunneridae</taxon>
        <taxon>Pentapetalae</taxon>
        <taxon>asterids</taxon>
        <taxon>campanulids</taxon>
        <taxon>Asterales</taxon>
        <taxon>Asteraceae</taxon>
        <taxon>Asteroideae</taxon>
        <taxon>Anthemideae</taxon>
        <taxon>Anthemidinae</taxon>
        <taxon>Tanacetum</taxon>
    </lineage>
</organism>